<reference evidence="2" key="1">
    <citation type="submission" date="2019-03" db="EMBL/GenBank/DDBJ databases">
        <title>Improved annotation for the trematode Fasciola hepatica.</title>
        <authorList>
            <person name="Choi Y.-J."/>
            <person name="Martin J."/>
            <person name="Mitreva M."/>
        </authorList>
    </citation>
    <scope>NUCLEOTIDE SEQUENCE [LARGE SCALE GENOMIC DNA]</scope>
</reference>
<evidence type="ECO:0008006" key="4">
    <source>
        <dbReference type="Google" id="ProtNLM"/>
    </source>
</evidence>
<evidence type="ECO:0000313" key="3">
    <source>
        <dbReference type="Proteomes" id="UP000230066"/>
    </source>
</evidence>
<feature type="compositionally biased region" description="Basic and acidic residues" evidence="1">
    <location>
        <begin position="28"/>
        <end position="42"/>
    </location>
</feature>
<feature type="region of interest" description="Disordered" evidence="1">
    <location>
        <begin position="284"/>
        <end position="314"/>
    </location>
</feature>
<proteinExistence type="predicted"/>
<feature type="compositionally biased region" description="Basic residues" evidence="1">
    <location>
        <begin position="160"/>
        <end position="175"/>
    </location>
</feature>
<sequence>YEGPHIPEPLDGKCESRSEPDGVYFSDSESHETSRHRGHGDELPESLVDAVSLGAISMITGISCYDELPDDERSTDSEVDHQSNSKSDSVGLRSRTRLTGCTSLKLLGRSYWGPSTTSTSSSSLSPPGPNAANIPDADRRGNRGRAFVQRTKSDPEVAPRRSKRHKKANTNRKPLHPGEVMGSPDKDVAAEKQRLAELRSRQHFLRQAIQSEEIYQRDLHFLATVPLDFAGESENAALMEWLEQRLLPLLSPLVERHSGLLTRLRSELERCEKLTQSSPKRIVVPGNFNPLSKPDQAESAAGDGNSGTSGSSTYSVLQVDHDSRRNSMVESDHRRSMNAAQTDNGGGLASFNAIFASYLDLLEVSFLWPLCCLTTSECDMVILVYFSHVHPRITVCGCMRSFVG</sequence>
<dbReference type="EMBL" id="JXXN02002656">
    <property type="protein sequence ID" value="THD22589.1"/>
    <property type="molecule type" value="Genomic_DNA"/>
</dbReference>
<feature type="non-terminal residue" evidence="2">
    <location>
        <position position="1"/>
    </location>
</feature>
<feature type="compositionally biased region" description="Basic and acidic residues" evidence="1">
    <location>
        <begin position="8"/>
        <end position="20"/>
    </location>
</feature>
<dbReference type="InterPro" id="IPR035899">
    <property type="entry name" value="DBL_dom_sf"/>
</dbReference>
<feature type="compositionally biased region" description="Basic and acidic residues" evidence="1">
    <location>
        <begin position="71"/>
        <end position="83"/>
    </location>
</feature>
<keyword evidence="3" id="KW-1185">Reference proteome</keyword>
<name>A0A4E0R317_FASHE</name>
<feature type="compositionally biased region" description="Low complexity" evidence="1">
    <location>
        <begin position="299"/>
        <end position="314"/>
    </location>
</feature>
<comment type="caution">
    <text evidence="2">The sequence shown here is derived from an EMBL/GenBank/DDBJ whole genome shotgun (WGS) entry which is preliminary data.</text>
</comment>
<feature type="compositionally biased region" description="Low complexity" evidence="1">
    <location>
        <begin position="114"/>
        <end position="125"/>
    </location>
</feature>
<protein>
    <recommendedName>
        <fullName evidence="4">DH domain-containing protein</fullName>
    </recommendedName>
</protein>
<organism evidence="2 3">
    <name type="scientific">Fasciola hepatica</name>
    <name type="common">Liver fluke</name>
    <dbReference type="NCBI Taxonomy" id="6192"/>
    <lineage>
        <taxon>Eukaryota</taxon>
        <taxon>Metazoa</taxon>
        <taxon>Spiralia</taxon>
        <taxon>Lophotrochozoa</taxon>
        <taxon>Platyhelminthes</taxon>
        <taxon>Trematoda</taxon>
        <taxon>Digenea</taxon>
        <taxon>Plagiorchiida</taxon>
        <taxon>Echinostomata</taxon>
        <taxon>Echinostomatoidea</taxon>
        <taxon>Fasciolidae</taxon>
        <taxon>Fasciola</taxon>
    </lineage>
</organism>
<dbReference type="SUPFAM" id="SSF48065">
    <property type="entry name" value="DBL homology domain (DH-domain)"/>
    <property type="match status" value="1"/>
</dbReference>
<gene>
    <name evidence="2" type="ORF">D915_006452</name>
</gene>
<evidence type="ECO:0000313" key="2">
    <source>
        <dbReference type="EMBL" id="THD22589.1"/>
    </source>
</evidence>
<dbReference type="Proteomes" id="UP000230066">
    <property type="component" value="Unassembled WGS sequence"/>
</dbReference>
<feature type="region of interest" description="Disordered" evidence="1">
    <location>
        <begin position="1"/>
        <end position="46"/>
    </location>
</feature>
<feature type="region of interest" description="Disordered" evidence="1">
    <location>
        <begin position="66"/>
        <end position="94"/>
    </location>
</feature>
<feature type="region of interest" description="Disordered" evidence="1">
    <location>
        <begin position="109"/>
        <end position="188"/>
    </location>
</feature>
<evidence type="ECO:0000256" key="1">
    <source>
        <dbReference type="SAM" id="MobiDB-lite"/>
    </source>
</evidence>
<accession>A0A4E0R317</accession>
<dbReference type="AlphaFoldDB" id="A0A4E0R317"/>